<sequence length="194" mass="21200">MDSETKSISTSDDGDAAIPMPQGVVDAHPLAPMRLPSLVGRLDPVLRKSLARAELPGGKRGVSFWGEMHRHRGREARAGSKSGCQTNICHVRATRKVRLKCRTHAARISTYPGSCPPRIPGMHQAGLCRETAAICQFSQPRTPFAAGARCSPRLSSDRSHIRNVLPSSRSNEPYWCTDLSSVFQFLFGVLPVVK</sequence>
<protein>
    <submittedName>
        <fullName evidence="2">Uncharacterized protein</fullName>
    </submittedName>
</protein>
<feature type="compositionally biased region" description="Polar residues" evidence="1">
    <location>
        <begin position="1"/>
        <end position="11"/>
    </location>
</feature>
<reference evidence="2" key="1">
    <citation type="submission" date="2021-06" db="EMBL/GenBank/DDBJ databases">
        <title>Comparative genomics, transcriptomics and evolutionary studies reveal genomic signatures of adaptation to plant cell wall in hemibiotrophic fungi.</title>
        <authorList>
            <consortium name="DOE Joint Genome Institute"/>
            <person name="Baroncelli R."/>
            <person name="Diaz J.F."/>
            <person name="Benocci T."/>
            <person name="Peng M."/>
            <person name="Battaglia E."/>
            <person name="Haridas S."/>
            <person name="Andreopoulos W."/>
            <person name="Labutti K."/>
            <person name="Pangilinan J."/>
            <person name="Floch G.L."/>
            <person name="Makela M.R."/>
            <person name="Henrissat B."/>
            <person name="Grigoriev I.V."/>
            <person name="Crouch J.A."/>
            <person name="De Vries R.P."/>
            <person name="Sukno S.A."/>
            <person name="Thon M.R."/>
        </authorList>
    </citation>
    <scope>NUCLEOTIDE SEQUENCE</scope>
    <source>
        <strain evidence="2">MAFF235873</strain>
    </source>
</reference>
<comment type="caution">
    <text evidence="2">The sequence shown here is derived from an EMBL/GenBank/DDBJ whole genome shotgun (WGS) entry which is preliminary data.</text>
</comment>
<evidence type="ECO:0000313" key="2">
    <source>
        <dbReference type="EMBL" id="KAK2027972.1"/>
    </source>
</evidence>
<evidence type="ECO:0000256" key="1">
    <source>
        <dbReference type="SAM" id="MobiDB-lite"/>
    </source>
</evidence>
<feature type="region of interest" description="Disordered" evidence="1">
    <location>
        <begin position="1"/>
        <end position="23"/>
    </location>
</feature>
<keyword evidence="3" id="KW-1185">Reference proteome</keyword>
<gene>
    <name evidence="2" type="ORF">LX32DRAFT_417410</name>
</gene>
<dbReference type="EMBL" id="MU842886">
    <property type="protein sequence ID" value="KAK2027972.1"/>
    <property type="molecule type" value="Genomic_DNA"/>
</dbReference>
<proteinExistence type="predicted"/>
<organism evidence="2 3">
    <name type="scientific">Colletotrichum zoysiae</name>
    <dbReference type="NCBI Taxonomy" id="1216348"/>
    <lineage>
        <taxon>Eukaryota</taxon>
        <taxon>Fungi</taxon>
        <taxon>Dikarya</taxon>
        <taxon>Ascomycota</taxon>
        <taxon>Pezizomycotina</taxon>
        <taxon>Sordariomycetes</taxon>
        <taxon>Hypocreomycetidae</taxon>
        <taxon>Glomerellales</taxon>
        <taxon>Glomerellaceae</taxon>
        <taxon>Colletotrichum</taxon>
        <taxon>Colletotrichum graminicola species complex</taxon>
    </lineage>
</organism>
<dbReference type="Proteomes" id="UP001232148">
    <property type="component" value="Unassembled WGS sequence"/>
</dbReference>
<evidence type="ECO:0000313" key="3">
    <source>
        <dbReference type="Proteomes" id="UP001232148"/>
    </source>
</evidence>
<name>A0AAD9M0Z2_9PEZI</name>
<accession>A0AAD9M0Z2</accession>
<dbReference type="AlphaFoldDB" id="A0AAD9M0Z2"/>